<proteinExistence type="inferred from homology"/>
<name>A0AAV7UUG8_PLEWA</name>
<dbReference type="InterPro" id="IPR036241">
    <property type="entry name" value="NSFL1C_SEP_dom_sf"/>
</dbReference>
<dbReference type="AlphaFoldDB" id="A0AAV7UUG8"/>
<evidence type="ECO:0000256" key="6">
    <source>
        <dbReference type="ARBA" id="ARBA00022490"/>
    </source>
</evidence>
<evidence type="ECO:0000256" key="9">
    <source>
        <dbReference type="ARBA" id="ARBA00023212"/>
    </source>
</evidence>
<feature type="compositionally biased region" description="Acidic residues" evidence="15">
    <location>
        <begin position="8"/>
        <end position="17"/>
    </location>
</feature>
<evidence type="ECO:0000256" key="4">
    <source>
        <dbReference type="ARBA" id="ARBA00004514"/>
    </source>
</evidence>
<dbReference type="GO" id="GO:0061025">
    <property type="term" value="P:membrane fusion"/>
    <property type="evidence" value="ECO:0007669"/>
    <property type="project" value="TreeGrafter"/>
</dbReference>
<protein>
    <recommendedName>
        <fullName evidence="12">UBX domain-containing protein 2B</fullName>
    </recommendedName>
    <alternativeName>
        <fullName evidence="14">NSFL1 cofactor p37</fullName>
    </alternativeName>
    <alternativeName>
        <fullName evidence="13">p97 cofactor p37</fullName>
    </alternativeName>
</protein>
<dbReference type="EMBL" id="JANPWB010000004">
    <property type="protein sequence ID" value="KAJ1192026.1"/>
    <property type="molecule type" value="Genomic_DNA"/>
</dbReference>
<comment type="subcellular location">
    <subcellularLocation>
        <location evidence="3">Cytoplasm</location>
        <location evidence="3">Cytoskeleton</location>
        <location evidence="3">Microtubule organizing center</location>
        <location evidence="3">Centrosome</location>
    </subcellularLocation>
    <subcellularLocation>
        <location evidence="4">Cytoplasm</location>
        <location evidence="4">Cytosol</location>
    </subcellularLocation>
    <subcellularLocation>
        <location evidence="2">Endoplasmic reticulum</location>
    </subcellularLocation>
    <subcellularLocation>
        <location evidence="5">Golgi apparatus</location>
    </subcellularLocation>
    <subcellularLocation>
        <location evidence="1">Nucleus</location>
    </subcellularLocation>
</comment>
<dbReference type="GO" id="GO:0031468">
    <property type="term" value="P:nuclear membrane reassembly"/>
    <property type="evidence" value="ECO:0007669"/>
    <property type="project" value="TreeGrafter"/>
</dbReference>
<dbReference type="PANTHER" id="PTHR23333">
    <property type="entry name" value="UBX DOMAIN CONTAINING PROTEIN"/>
    <property type="match status" value="1"/>
</dbReference>
<evidence type="ECO:0000256" key="1">
    <source>
        <dbReference type="ARBA" id="ARBA00004123"/>
    </source>
</evidence>
<dbReference type="Gene3D" id="3.10.20.90">
    <property type="entry name" value="Phosphatidylinositol 3-kinase Catalytic Subunit, Chain A, domain 1"/>
    <property type="match status" value="1"/>
</dbReference>
<dbReference type="Pfam" id="PF00789">
    <property type="entry name" value="UBX"/>
    <property type="match status" value="1"/>
</dbReference>
<dbReference type="GO" id="GO:0005813">
    <property type="term" value="C:centrosome"/>
    <property type="evidence" value="ECO:0007669"/>
    <property type="project" value="UniProtKB-SubCell"/>
</dbReference>
<dbReference type="GO" id="GO:0005794">
    <property type="term" value="C:Golgi apparatus"/>
    <property type="evidence" value="ECO:0007669"/>
    <property type="project" value="UniProtKB-SubCell"/>
</dbReference>
<keyword evidence="19" id="KW-1185">Reference proteome</keyword>
<evidence type="ECO:0000256" key="15">
    <source>
        <dbReference type="SAM" id="MobiDB-lite"/>
    </source>
</evidence>
<evidence type="ECO:0000256" key="3">
    <source>
        <dbReference type="ARBA" id="ARBA00004300"/>
    </source>
</evidence>
<dbReference type="SUPFAM" id="SSF102848">
    <property type="entry name" value="NSFL1 (p97 ATPase) cofactor p47, SEP domain"/>
    <property type="match status" value="1"/>
</dbReference>
<dbReference type="InterPro" id="IPR029071">
    <property type="entry name" value="Ubiquitin-like_domsf"/>
</dbReference>
<keyword evidence="9" id="KW-0206">Cytoskeleton</keyword>
<dbReference type="GO" id="GO:0005783">
    <property type="term" value="C:endoplasmic reticulum"/>
    <property type="evidence" value="ECO:0007669"/>
    <property type="project" value="UniProtKB-SubCell"/>
</dbReference>
<keyword evidence="7" id="KW-0256">Endoplasmic reticulum</keyword>
<feature type="region of interest" description="Disordered" evidence="15">
    <location>
        <begin position="93"/>
        <end position="117"/>
    </location>
</feature>
<feature type="domain" description="UBX" evidence="16">
    <location>
        <begin position="290"/>
        <end position="367"/>
    </location>
</feature>
<dbReference type="GO" id="GO:0043130">
    <property type="term" value="F:ubiquitin binding"/>
    <property type="evidence" value="ECO:0007669"/>
    <property type="project" value="TreeGrafter"/>
</dbReference>
<organism evidence="18 19">
    <name type="scientific">Pleurodeles waltl</name>
    <name type="common">Iberian ribbed newt</name>
    <dbReference type="NCBI Taxonomy" id="8319"/>
    <lineage>
        <taxon>Eukaryota</taxon>
        <taxon>Metazoa</taxon>
        <taxon>Chordata</taxon>
        <taxon>Craniata</taxon>
        <taxon>Vertebrata</taxon>
        <taxon>Euteleostomi</taxon>
        <taxon>Amphibia</taxon>
        <taxon>Batrachia</taxon>
        <taxon>Caudata</taxon>
        <taxon>Salamandroidea</taxon>
        <taxon>Salamandridae</taxon>
        <taxon>Pleurodelinae</taxon>
        <taxon>Pleurodeles</taxon>
    </lineage>
</organism>
<evidence type="ECO:0000256" key="13">
    <source>
        <dbReference type="ARBA" id="ARBA00041414"/>
    </source>
</evidence>
<feature type="region of interest" description="Disordered" evidence="15">
    <location>
        <begin position="1"/>
        <end position="34"/>
    </location>
</feature>
<evidence type="ECO:0000256" key="10">
    <source>
        <dbReference type="ARBA" id="ARBA00023242"/>
    </source>
</evidence>
<evidence type="ECO:0000313" key="18">
    <source>
        <dbReference type="EMBL" id="KAJ1192026.1"/>
    </source>
</evidence>
<dbReference type="PROSITE" id="PS50033">
    <property type="entry name" value="UBX"/>
    <property type="match status" value="1"/>
</dbReference>
<dbReference type="InterPro" id="IPR012989">
    <property type="entry name" value="SEP_domain"/>
</dbReference>
<dbReference type="GO" id="GO:0000045">
    <property type="term" value="P:autophagosome assembly"/>
    <property type="evidence" value="ECO:0007669"/>
    <property type="project" value="TreeGrafter"/>
</dbReference>
<dbReference type="PANTHER" id="PTHR23333:SF14">
    <property type="entry name" value="UBX DOMAIN-CONTAINING PROTEIN 2B"/>
    <property type="match status" value="1"/>
</dbReference>
<dbReference type="Pfam" id="PF08059">
    <property type="entry name" value="SEP"/>
    <property type="match status" value="1"/>
</dbReference>
<comment type="caution">
    <text evidence="18">The sequence shown here is derived from an EMBL/GenBank/DDBJ whole genome shotgun (WGS) entry which is preliminary data.</text>
</comment>
<evidence type="ECO:0000256" key="5">
    <source>
        <dbReference type="ARBA" id="ARBA00004555"/>
    </source>
</evidence>
<dbReference type="InterPro" id="IPR001012">
    <property type="entry name" value="UBX_dom"/>
</dbReference>
<dbReference type="SMART" id="SM00553">
    <property type="entry name" value="SEP"/>
    <property type="match status" value="1"/>
</dbReference>
<dbReference type="GO" id="GO:0005634">
    <property type="term" value="C:nucleus"/>
    <property type="evidence" value="ECO:0007669"/>
    <property type="project" value="UniProtKB-SubCell"/>
</dbReference>
<dbReference type="Gene3D" id="3.30.420.210">
    <property type="entry name" value="SEP domain"/>
    <property type="match status" value="1"/>
</dbReference>
<dbReference type="GO" id="GO:0007030">
    <property type="term" value="P:Golgi organization"/>
    <property type="evidence" value="ECO:0007669"/>
    <property type="project" value="TreeGrafter"/>
</dbReference>
<keyword evidence="6" id="KW-0963">Cytoplasm</keyword>
<feature type="domain" description="SEP" evidence="17">
    <location>
        <begin position="179"/>
        <end position="244"/>
    </location>
</feature>
<dbReference type="Proteomes" id="UP001066276">
    <property type="component" value="Chromosome 2_2"/>
</dbReference>
<dbReference type="SMART" id="SM00166">
    <property type="entry name" value="UBX"/>
    <property type="match status" value="1"/>
</dbReference>
<keyword evidence="8" id="KW-0333">Golgi apparatus</keyword>
<evidence type="ECO:0000259" key="17">
    <source>
        <dbReference type="PROSITE" id="PS51399"/>
    </source>
</evidence>
<dbReference type="GO" id="GO:0005829">
    <property type="term" value="C:cytosol"/>
    <property type="evidence" value="ECO:0007669"/>
    <property type="project" value="UniProtKB-SubCell"/>
</dbReference>
<keyword evidence="10" id="KW-0539">Nucleus</keyword>
<comment type="similarity">
    <text evidence="11">Belongs to the NSFL1C family.</text>
</comment>
<evidence type="ECO:0000256" key="8">
    <source>
        <dbReference type="ARBA" id="ARBA00023034"/>
    </source>
</evidence>
<reference evidence="18" key="1">
    <citation type="journal article" date="2022" name="bioRxiv">
        <title>Sequencing and chromosome-scale assembly of the giantPleurodeles waltlgenome.</title>
        <authorList>
            <person name="Brown T."/>
            <person name="Elewa A."/>
            <person name="Iarovenko S."/>
            <person name="Subramanian E."/>
            <person name="Araus A.J."/>
            <person name="Petzold A."/>
            <person name="Susuki M."/>
            <person name="Suzuki K.-i.T."/>
            <person name="Hayashi T."/>
            <person name="Toyoda A."/>
            <person name="Oliveira C."/>
            <person name="Osipova E."/>
            <person name="Leigh N.D."/>
            <person name="Simon A."/>
            <person name="Yun M.H."/>
        </authorList>
    </citation>
    <scope>NUCLEOTIDE SEQUENCE</scope>
    <source>
        <strain evidence="18">20211129_DDA</strain>
        <tissue evidence="18">Liver</tissue>
    </source>
</reference>
<evidence type="ECO:0000256" key="14">
    <source>
        <dbReference type="ARBA" id="ARBA00042371"/>
    </source>
</evidence>
<dbReference type="GO" id="GO:0043161">
    <property type="term" value="P:proteasome-mediated ubiquitin-dependent protein catabolic process"/>
    <property type="evidence" value="ECO:0007669"/>
    <property type="project" value="TreeGrafter"/>
</dbReference>
<accession>A0AAV7UUG8</accession>
<sequence>MAETRAEDDSEPEEEATETASAVNGSLGPGRDALAPAVEDLQLALARLCEDEKKRQPTRHDMPIVVDVNAGHPIHSSIIAFFRDQKEKKVSSFDEELERLEEGSPGDIGLQPESGSQKRYPGEIVNELFKEAKERGAIPVEEESSKTKSFSGGGYKLGDSDQMRSEYVFGEFEHNFDENAQVLLKLWRNGFSLDDGDLRSYTDPTNADFLESIKRGEIPHELRRLVHRGLVHLDMEDHQDQEYVRPRLRFKAFSGEGQKLGSLTPEIVSTPSSPEEERKVYCNTGVVVDVFEPTTKIQIRLADGSRLIQRFNLTHRILDVRHFITESRPAFAAVDFVLATTFPNRELKDESLTLQEADILNTVILQRLK</sequence>
<evidence type="ECO:0000256" key="2">
    <source>
        <dbReference type="ARBA" id="ARBA00004240"/>
    </source>
</evidence>
<dbReference type="FunFam" id="3.30.420.210:FF:000001">
    <property type="entry name" value="NSFL1 (P97) cofactor (P47)"/>
    <property type="match status" value="1"/>
</dbReference>
<dbReference type="PROSITE" id="PS51399">
    <property type="entry name" value="SEP"/>
    <property type="match status" value="1"/>
</dbReference>
<gene>
    <name evidence="18" type="ORF">NDU88_001338</name>
</gene>
<evidence type="ECO:0000256" key="7">
    <source>
        <dbReference type="ARBA" id="ARBA00022824"/>
    </source>
</evidence>
<evidence type="ECO:0000259" key="16">
    <source>
        <dbReference type="PROSITE" id="PS50033"/>
    </source>
</evidence>
<evidence type="ECO:0000256" key="12">
    <source>
        <dbReference type="ARBA" id="ARBA00040562"/>
    </source>
</evidence>
<dbReference type="SUPFAM" id="SSF54236">
    <property type="entry name" value="Ubiquitin-like"/>
    <property type="match status" value="1"/>
</dbReference>
<evidence type="ECO:0000313" key="19">
    <source>
        <dbReference type="Proteomes" id="UP001066276"/>
    </source>
</evidence>
<evidence type="ECO:0000256" key="11">
    <source>
        <dbReference type="ARBA" id="ARBA00038241"/>
    </source>
</evidence>